<gene>
    <name evidence="2" type="ORF">DSTB1V02_LOCUS8434</name>
</gene>
<protein>
    <submittedName>
        <fullName evidence="2">Uncharacterized protein</fullName>
    </submittedName>
</protein>
<accession>A0A7R8XJK7</accession>
<dbReference type="AlphaFoldDB" id="A0A7R8XJK7"/>
<dbReference type="Proteomes" id="UP000677054">
    <property type="component" value="Unassembled WGS sequence"/>
</dbReference>
<name>A0A7R8XJK7_9CRUS</name>
<feature type="region of interest" description="Disordered" evidence="1">
    <location>
        <begin position="1"/>
        <end position="29"/>
    </location>
</feature>
<feature type="compositionally biased region" description="Low complexity" evidence="1">
    <location>
        <begin position="1"/>
        <end position="22"/>
    </location>
</feature>
<evidence type="ECO:0000313" key="3">
    <source>
        <dbReference type="Proteomes" id="UP000677054"/>
    </source>
</evidence>
<evidence type="ECO:0000313" key="2">
    <source>
        <dbReference type="EMBL" id="CAD7248623.1"/>
    </source>
</evidence>
<dbReference type="EMBL" id="LR901443">
    <property type="protein sequence ID" value="CAD7248623.1"/>
    <property type="molecule type" value="Genomic_DNA"/>
</dbReference>
<reference evidence="2" key="1">
    <citation type="submission" date="2020-11" db="EMBL/GenBank/DDBJ databases">
        <authorList>
            <person name="Tran Van P."/>
        </authorList>
    </citation>
    <scope>NUCLEOTIDE SEQUENCE</scope>
</reference>
<proteinExistence type="predicted"/>
<evidence type="ECO:0000256" key="1">
    <source>
        <dbReference type="SAM" id="MobiDB-lite"/>
    </source>
</evidence>
<sequence length="187" mass="21123">MVRISSTSTSSSFRTGSESPPSKKTKKKSAASFHLQEVELSLENSCPLPLGVNQKTSVHSNIGEKLILDVTPQNCLKKRWLKLLDMRYSKSHSKISTVPTKIPTNQLLLYLQNNYSIDIDIKRCILEMSEQMGRRWVSFQRTGQVQGSGQRIIDMEMLDTIEMIFIKEPFMFMVTDGCRESASGTGL</sequence>
<dbReference type="EMBL" id="CAJPEV010001926">
    <property type="protein sequence ID" value="CAG0894917.1"/>
    <property type="molecule type" value="Genomic_DNA"/>
</dbReference>
<keyword evidence="3" id="KW-1185">Reference proteome</keyword>
<organism evidence="2">
    <name type="scientific">Darwinula stevensoni</name>
    <dbReference type="NCBI Taxonomy" id="69355"/>
    <lineage>
        <taxon>Eukaryota</taxon>
        <taxon>Metazoa</taxon>
        <taxon>Ecdysozoa</taxon>
        <taxon>Arthropoda</taxon>
        <taxon>Crustacea</taxon>
        <taxon>Oligostraca</taxon>
        <taxon>Ostracoda</taxon>
        <taxon>Podocopa</taxon>
        <taxon>Podocopida</taxon>
        <taxon>Darwinulocopina</taxon>
        <taxon>Darwinuloidea</taxon>
        <taxon>Darwinulidae</taxon>
        <taxon>Darwinula</taxon>
    </lineage>
</organism>